<dbReference type="SUPFAM" id="SSF54427">
    <property type="entry name" value="NTF2-like"/>
    <property type="match status" value="1"/>
</dbReference>
<dbReference type="Proteomes" id="UP000198281">
    <property type="component" value="Unassembled WGS sequence"/>
</dbReference>
<dbReference type="EMBL" id="FZOS01000009">
    <property type="protein sequence ID" value="SNS56576.1"/>
    <property type="molecule type" value="Genomic_DNA"/>
</dbReference>
<protein>
    <submittedName>
        <fullName evidence="2">SnoaL-like domain-containing protein</fullName>
    </submittedName>
</protein>
<dbReference type="AlphaFoldDB" id="A0A239FI10"/>
<dbReference type="RefSeq" id="WP_245842804.1">
    <property type="nucleotide sequence ID" value="NZ_FZOS01000009.1"/>
</dbReference>
<evidence type="ECO:0000313" key="2">
    <source>
        <dbReference type="EMBL" id="SNS56576.1"/>
    </source>
</evidence>
<keyword evidence="1" id="KW-0732">Signal</keyword>
<dbReference type="Gene3D" id="3.10.450.50">
    <property type="match status" value="1"/>
</dbReference>
<feature type="chain" id="PRO_5012918436" evidence="1">
    <location>
        <begin position="22"/>
        <end position="165"/>
    </location>
</feature>
<reference evidence="3" key="1">
    <citation type="submission" date="2017-06" db="EMBL/GenBank/DDBJ databases">
        <authorList>
            <person name="Varghese N."/>
            <person name="Submissions S."/>
        </authorList>
    </citation>
    <scope>NUCLEOTIDE SEQUENCE [LARGE SCALE GENOMIC DNA]</scope>
    <source>
        <strain evidence="3">LNB2</strain>
    </source>
</reference>
<keyword evidence="3" id="KW-1185">Reference proteome</keyword>
<evidence type="ECO:0000256" key="1">
    <source>
        <dbReference type="SAM" id="SignalP"/>
    </source>
</evidence>
<sequence length="165" mass="18002">MMKRIFAAAILAMGVIAPAQAAPQAPTATFSRPVADDALTRMFTWWNAAFKDPQGFTPEAFGRYFTEDAVMRINGTDRARGLTDMAQRFRKIQASVDQVEIKVPFVEAFSSPDGSKIFTYHLESSVSDGKPSRGMVMGYAEVRDGKIALVNFLSMDGEPGPIAGK</sequence>
<accession>A0A239FI10</accession>
<organism evidence="2 3">
    <name type="scientific">Edaphosphingomonas laterariae</name>
    <dbReference type="NCBI Taxonomy" id="861865"/>
    <lineage>
        <taxon>Bacteria</taxon>
        <taxon>Pseudomonadati</taxon>
        <taxon>Pseudomonadota</taxon>
        <taxon>Alphaproteobacteria</taxon>
        <taxon>Sphingomonadales</taxon>
        <taxon>Rhizorhabdaceae</taxon>
        <taxon>Edaphosphingomonas</taxon>
    </lineage>
</organism>
<proteinExistence type="predicted"/>
<feature type="signal peptide" evidence="1">
    <location>
        <begin position="1"/>
        <end position="21"/>
    </location>
</feature>
<gene>
    <name evidence="2" type="ORF">SAMN06295912_10955</name>
</gene>
<evidence type="ECO:0000313" key="3">
    <source>
        <dbReference type="Proteomes" id="UP000198281"/>
    </source>
</evidence>
<name>A0A239FI10_9SPHN</name>
<dbReference type="InterPro" id="IPR032710">
    <property type="entry name" value="NTF2-like_dom_sf"/>
</dbReference>